<organism evidence="6 7">
    <name type="scientific">Strongyloides papillosus</name>
    <name type="common">Intestinal threadworm</name>
    <dbReference type="NCBI Taxonomy" id="174720"/>
    <lineage>
        <taxon>Eukaryota</taxon>
        <taxon>Metazoa</taxon>
        <taxon>Ecdysozoa</taxon>
        <taxon>Nematoda</taxon>
        <taxon>Chromadorea</taxon>
        <taxon>Rhabditida</taxon>
        <taxon>Tylenchina</taxon>
        <taxon>Panagrolaimomorpha</taxon>
        <taxon>Strongyloidoidea</taxon>
        <taxon>Strongyloididae</taxon>
        <taxon>Strongyloides</taxon>
    </lineage>
</organism>
<name>A0A0N5C2R7_STREA</name>
<keyword evidence="5" id="KW-0732">Signal</keyword>
<dbReference type="GO" id="GO:0005576">
    <property type="term" value="C:extracellular region"/>
    <property type="evidence" value="ECO:0007669"/>
    <property type="project" value="UniProtKB-SubCell"/>
</dbReference>
<dbReference type="PRINTS" id="PR01857">
    <property type="entry name" value="ADAMTSFAMILY"/>
</dbReference>
<dbReference type="InterPro" id="IPR036383">
    <property type="entry name" value="TSP1_rpt_sf"/>
</dbReference>
<dbReference type="GO" id="GO:0030198">
    <property type="term" value="P:extracellular matrix organization"/>
    <property type="evidence" value="ECO:0007669"/>
    <property type="project" value="InterPro"/>
</dbReference>
<reference evidence="7" key="1">
    <citation type="submission" date="2017-02" db="UniProtKB">
        <authorList>
            <consortium name="WormBaseParasite"/>
        </authorList>
    </citation>
    <scope>IDENTIFICATION</scope>
</reference>
<feature type="disulfide bond" evidence="4">
    <location>
        <begin position="43"/>
        <end position="73"/>
    </location>
</feature>
<evidence type="ECO:0000256" key="4">
    <source>
        <dbReference type="PIRSR" id="PIRSR613273-3"/>
    </source>
</evidence>
<evidence type="ECO:0000256" key="5">
    <source>
        <dbReference type="SAM" id="SignalP"/>
    </source>
</evidence>
<dbReference type="Gene3D" id="2.20.100.10">
    <property type="entry name" value="Thrombospondin type-1 (TSP1) repeat"/>
    <property type="match status" value="3"/>
</dbReference>
<dbReference type="AlphaFoldDB" id="A0A0N5C2R7"/>
<proteinExistence type="predicted"/>
<dbReference type="SUPFAM" id="SSF82895">
    <property type="entry name" value="TSP-1 type 1 repeat"/>
    <property type="match status" value="3"/>
</dbReference>
<dbReference type="STRING" id="174720.A0A0N5C2R7"/>
<evidence type="ECO:0000256" key="2">
    <source>
        <dbReference type="ARBA" id="ARBA00022525"/>
    </source>
</evidence>
<dbReference type="PANTHER" id="PTHR13723">
    <property type="entry name" value="ADAMTS A DISINTEGRIN AND METALLOPROTEASE WITH THROMBOSPONDIN MOTIFS PROTEASE"/>
    <property type="match status" value="1"/>
</dbReference>
<comment type="subcellular location">
    <subcellularLocation>
        <location evidence="1">Secreted</location>
    </subcellularLocation>
</comment>
<dbReference type="SMART" id="SM00209">
    <property type="entry name" value="TSP1"/>
    <property type="match status" value="4"/>
</dbReference>
<dbReference type="InterPro" id="IPR000884">
    <property type="entry name" value="TSP1_rpt"/>
</dbReference>
<dbReference type="Pfam" id="PF00090">
    <property type="entry name" value="TSP_1"/>
    <property type="match status" value="1"/>
</dbReference>
<sequence length="415" mass="47714">MSLLLRILFLSNIFFLVRKSIATNIFSLPFSSGWAKWSDFSSCSTECGTGLQYQLRRCLDIHCSGPNKRYRLCNENKHEKRCRSREKLKEIETCEFINQKDGRYEYIGVDEIENDCEIRCKSILSGIKIKTNQSKVDGTLCYYGNLKKKGVCIDGKCHSIGCDNIVNSTAKIDDCGRCVTSIHETPCTKNLTAGIFEWSDSQQFSSCDKSCGPERYRISISICINKKNNKTVPERFCANIPKPQPIIEKCSYIVCPEKWIKSKWSSCTTTCGDGIQSRNVYCVETHNETLTPNIPSMFRFKRSDNGDVDYNELEMTNRKVEDKFCWQTMKPKNIKNCNLGECPEWKVGDWGICSVTCENGYKFRNVDCFSGNKKVDENYCREIKPRKSIQCYTGLKCTNKDLRKLSLIKYPPKIR</sequence>
<dbReference type="InterPro" id="IPR013273">
    <property type="entry name" value="ADAMTS/ADAMTS-like"/>
</dbReference>
<feature type="disulfide bond" evidence="4">
    <location>
        <begin position="58"/>
        <end position="63"/>
    </location>
</feature>
<dbReference type="PROSITE" id="PS50092">
    <property type="entry name" value="TSP1"/>
    <property type="match status" value="3"/>
</dbReference>
<feature type="chain" id="PRO_5005895475" evidence="5">
    <location>
        <begin position="23"/>
        <end position="415"/>
    </location>
</feature>
<dbReference type="GO" id="GO:0031012">
    <property type="term" value="C:extracellular matrix"/>
    <property type="evidence" value="ECO:0007669"/>
    <property type="project" value="TreeGrafter"/>
</dbReference>
<dbReference type="WBParaSite" id="SPAL_0001227800.1">
    <property type="protein sequence ID" value="SPAL_0001227800.1"/>
    <property type="gene ID" value="SPAL_0001227800"/>
</dbReference>
<evidence type="ECO:0000256" key="1">
    <source>
        <dbReference type="ARBA" id="ARBA00004613"/>
    </source>
</evidence>
<keyword evidence="6" id="KW-1185">Reference proteome</keyword>
<dbReference type="PANTHER" id="PTHR13723:SF281">
    <property type="entry name" value="PAPILIN"/>
    <property type="match status" value="1"/>
</dbReference>
<evidence type="ECO:0000313" key="6">
    <source>
        <dbReference type="Proteomes" id="UP000046392"/>
    </source>
</evidence>
<accession>A0A0N5C2R7</accession>
<keyword evidence="3 4" id="KW-1015">Disulfide bond</keyword>
<dbReference type="Proteomes" id="UP000046392">
    <property type="component" value="Unplaced"/>
</dbReference>
<protein>
    <submittedName>
        <fullName evidence="7">ADAM_CR_2 domain-containing protein</fullName>
    </submittedName>
</protein>
<evidence type="ECO:0000256" key="3">
    <source>
        <dbReference type="ARBA" id="ARBA00023157"/>
    </source>
</evidence>
<dbReference type="InterPro" id="IPR050439">
    <property type="entry name" value="ADAMTS_ADAMTS-like"/>
</dbReference>
<evidence type="ECO:0000313" key="7">
    <source>
        <dbReference type="WBParaSite" id="SPAL_0001227800.1"/>
    </source>
</evidence>
<keyword evidence="2" id="KW-0964">Secreted</keyword>
<dbReference type="Pfam" id="PF19030">
    <property type="entry name" value="TSP1_ADAMTS"/>
    <property type="match status" value="2"/>
</dbReference>
<feature type="signal peptide" evidence="5">
    <location>
        <begin position="1"/>
        <end position="22"/>
    </location>
</feature>